<dbReference type="EMBL" id="CM037160">
    <property type="protein sequence ID" value="KAH7841348.1"/>
    <property type="molecule type" value="Genomic_DNA"/>
</dbReference>
<proteinExistence type="predicted"/>
<comment type="caution">
    <text evidence="1">The sequence shown here is derived from an EMBL/GenBank/DDBJ whole genome shotgun (WGS) entry which is preliminary data.</text>
</comment>
<evidence type="ECO:0000313" key="1">
    <source>
        <dbReference type="EMBL" id="KAH7841348.1"/>
    </source>
</evidence>
<keyword evidence="2" id="KW-1185">Reference proteome</keyword>
<reference evidence="1 2" key="1">
    <citation type="journal article" date="2021" name="Hortic Res">
        <title>High-quality reference genome and annotation aids understanding of berry development for evergreen blueberry (Vaccinium darrowii).</title>
        <authorList>
            <person name="Yu J."/>
            <person name="Hulse-Kemp A.M."/>
            <person name="Babiker E."/>
            <person name="Staton M."/>
        </authorList>
    </citation>
    <scope>NUCLEOTIDE SEQUENCE [LARGE SCALE GENOMIC DNA]</scope>
    <source>
        <strain evidence="2">cv. NJ 8807/NJ 8810</strain>
        <tissue evidence="1">Young leaf</tissue>
    </source>
</reference>
<gene>
    <name evidence="1" type="ORF">Vadar_028646</name>
</gene>
<name>A0ACB7XLE7_9ERIC</name>
<organism evidence="1 2">
    <name type="scientific">Vaccinium darrowii</name>
    <dbReference type="NCBI Taxonomy" id="229202"/>
    <lineage>
        <taxon>Eukaryota</taxon>
        <taxon>Viridiplantae</taxon>
        <taxon>Streptophyta</taxon>
        <taxon>Embryophyta</taxon>
        <taxon>Tracheophyta</taxon>
        <taxon>Spermatophyta</taxon>
        <taxon>Magnoliopsida</taxon>
        <taxon>eudicotyledons</taxon>
        <taxon>Gunneridae</taxon>
        <taxon>Pentapetalae</taxon>
        <taxon>asterids</taxon>
        <taxon>Ericales</taxon>
        <taxon>Ericaceae</taxon>
        <taxon>Vaccinioideae</taxon>
        <taxon>Vaccinieae</taxon>
        <taxon>Vaccinium</taxon>
    </lineage>
</organism>
<protein>
    <submittedName>
        <fullName evidence="1">Uncharacterized protein</fullName>
    </submittedName>
</protein>
<accession>A0ACB7XLE7</accession>
<dbReference type="Proteomes" id="UP000828048">
    <property type="component" value="Chromosome 10"/>
</dbReference>
<sequence length="136" mass="15826">MFNINMRIEVANKPVLIFSAGLADIIEEVLRQKLHRCFKNVKIVSNRMVFDLSGQLVSFKVKMWDEEREKLYVQADCYAMFKDEVMFLRDPTVNYHPNLVKIIGYCDGRVRGVVYDVKPVDTLHNLTTKGTVVSYF</sequence>
<evidence type="ECO:0000313" key="2">
    <source>
        <dbReference type="Proteomes" id="UP000828048"/>
    </source>
</evidence>